<accession>A0A919QZM0</accession>
<evidence type="ECO:0000313" key="2">
    <source>
        <dbReference type="Proteomes" id="UP000655287"/>
    </source>
</evidence>
<keyword evidence="2" id="KW-1185">Reference proteome</keyword>
<gene>
    <name evidence="1" type="ORF">Sru01_16800</name>
</gene>
<dbReference type="AlphaFoldDB" id="A0A919QZM0"/>
<proteinExistence type="predicted"/>
<organism evidence="1 2">
    <name type="scientific">Sphaerisporangium rufum</name>
    <dbReference type="NCBI Taxonomy" id="1381558"/>
    <lineage>
        <taxon>Bacteria</taxon>
        <taxon>Bacillati</taxon>
        <taxon>Actinomycetota</taxon>
        <taxon>Actinomycetes</taxon>
        <taxon>Streptosporangiales</taxon>
        <taxon>Streptosporangiaceae</taxon>
        <taxon>Sphaerisporangium</taxon>
    </lineage>
</organism>
<sequence length="142" mass="15043">MVEAELVALASSGAATLVGLMVSDAWTEVKDGIARMLARGRATEQVAYDLDVSRTELLQAGGSRDGQLVAAVEGVWCARLQSLLKAEPALAEDLRRLLTAGDMPESRPLRAVHNVIAGGVQHGPVIQAGRVSRLTFHLPKPP</sequence>
<evidence type="ECO:0000313" key="1">
    <source>
        <dbReference type="EMBL" id="GII76698.1"/>
    </source>
</evidence>
<comment type="caution">
    <text evidence="1">The sequence shown here is derived from an EMBL/GenBank/DDBJ whole genome shotgun (WGS) entry which is preliminary data.</text>
</comment>
<dbReference type="EMBL" id="BOOU01000024">
    <property type="protein sequence ID" value="GII76698.1"/>
    <property type="molecule type" value="Genomic_DNA"/>
</dbReference>
<protein>
    <submittedName>
        <fullName evidence="1">Uncharacterized protein</fullName>
    </submittedName>
</protein>
<reference evidence="1" key="1">
    <citation type="submission" date="2021-01" db="EMBL/GenBank/DDBJ databases">
        <title>Whole genome shotgun sequence of Sphaerisporangium rufum NBRC 109079.</title>
        <authorList>
            <person name="Komaki H."/>
            <person name="Tamura T."/>
        </authorList>
    </citation>
    <scope>NUCLEOTIDE SEQUENCE</scope>
    <source>
        <strain evidence="1">NBRC 109079</strain>
    </source>
</reference>
<dbReference type="Proteomes" id="UP000655287">
    <property type="component" value="Unassembled WGS sequence"/>
</dbReference>
<name>A0A919QZM0_9ACTN</name>